<proteinExistence type="predicted"/>
<sequence length="157" mass="18806">MANWCSNVVWFEANEATIKEIKNIFLQMAEREKETKCGQLPTFIKEDRDWFFDIRWEEEDVLYYETRWCPNIEVMQKIAEHFGVGFTMEYEETGCLVYGKATFTEGILIDSYLACDDFQAYRYNEETDTYHFEGETYESDCKILEILLERKTALLRK</sequence>
<dbReference type="Pfam" id="PF18406">
    <property type="entry name" value="DUF1281_C"/>
    <property type="match status" value="1"/>
</dbReference>
<evidence type="ECO:0000259" key="1">
    <source>
        <dbReference type="Pfam" id="PF18406"/>
    </source>
</evidence>
<evidence type="ECO:0000313" key="2">
    <source>
        <dbReference type="EMBL" id="ASO06915.1"/>
    </source>
</evidence>
<organism evidence="2 3">
    <name type="scientific">Arenibacter algicola</name>
    <dbReference type="NCBI Taxonomy" id="616991"/>
    <lineage>
        <taxon>Bacteria</taxon>
        <taxon>Pseudomonadati</taxon>
        <taxon>Bacteroidota</taxon>
        <taxon>Flavobacteriia</taxon>
        <taxon>Flavobacteriales</taxon>
        <taxon>Flavobacteriaceae</taxon>
        <taxon>Arenibacter</taxon>
    </lineage>
</organism>
<protein>
    <recommendedName>
        <fullName evidence="1">YubB ferredoxin-like domain-containing protein</fullName>
    </recommendedName>
</protein>
<dbReference type="Proteomes" id="UP000204551">
    <property type="component" value="Chromosome"/>
</dbReference>
<reference evidence="2 3" key="1">
    <citation type="submission" date="2017-07" db="EMBL/GenBank/DDBJ databases">
        <title>Genome Sequence of Arenibacter algicola Strain SMS7 Isolated from a culture of the Diatom Skeletonema marinoi.</title>
        <authorList>
            <person name="Topel M."/>
            <person name="Pinder M.I.M."/>
            <person name="Johansson O.N."/>
            <person name="Kourtchenko O."/>
            <person name="Godhe A."/>
            <person name="Clarke A.K."/>
        </authorList>
    </citation>
    <scope>NUCLEOTIDE SEQUENCE [LARGE SCALE GENOMIC DNA]</scope>
    <source>
        <strain evidence="2 3">SMS7</strain>
    </source>
</reference>
<dbReference type="RefSeq" id="WP_093979301.1">
    <property type="nucleotide sequence ID" value="NZ_CP022515.1"/>
</dbReference>
<name>A0A221UZY2_9FLAO</name>
<feature type="domain" description="YubB ferredoxin-like" evidence="1">
    <location>
        <begin position="51"/>
        <end position="133"/>
    </location>
</feature>
<dbReference type="InterPro" id="IPR041329">
    <property type="entry name" value="YubB_C"/>
</dbReference>
<dbReference type="EMBL" id="CP022515">
    <property type="protein sequence ID" value="ASO06915.1"/>
    <property type="molecule type" value="Genomic_DNA"/>
</dbReference>
<accession>A0A221UZY2</accession>
<evidence type="ECO:0000313" key="3">
    <source>
        <dbReference type="Proteomes" id="UP000204551"/>
    </source>
</evidence>
<gene>
    <name evidence="2" type="ORF">AREALGSMS7_03494</name>
</gene>
<dbReference type="AlphaFoldDB" id="A0A221UZY2"/>
<dbReference type="KEGG" id="aalg:AREALGSMS7_03494"/>